<evidence type="ECO:0000256" key="3">
    <source>
        <dbReference type="ARBA" id="ARBA00022679"/>
    </source>
</evidence>
<sequence length="167" mass="18911">MSGPAAGRLSEERKRWRKDHPYGFIARPSKNSNGTLNLFRWICAIPGCKGTPWEGGLYKMIMLFDEDYPLMPPRCKFEPALFHPNIYSTGNVCLSILDASKHWKPAITIKQILLGIQDLLSHPNTISPADEAATKMFDTDPAEFIKRAQEQAKEFAAELVELEMMEL</sequence>
<dbReference type="Proteomes" id="UP000887566">
    <property type="component" value="Unplaced"/>
</dbReference>
<evidence type="ECO:0000256" key="1">
    <source>
        <dbReference type="ARBA" id="ARBA00004123"/>
    </source>
</evidence>
<name>A0A914XDF0_9BILA</name>
<comment type="subcellular location">
    <subcellularLocation>
        <location evidence="1">Nucleus</location>
    </subcellularLocation>
</comment>
<evidence type="ECO:0000256" key="6">
    <source>
        <dbReference type="ARBA" id="ARBA00022840"/>
    </source>
</evidence>
<dbReference type="Pfam" id="PF00179">
    <property type="entry name" value="UQ_con"/>
    <property type="match status" value="1"/>
</dbReference>
<dbReference type="InterPro" id="IPR016135">
    <property type="entry name" value="UBQ-conjugating_enzyme/RWD"/>
</dbReference>
<dbReference type="GO" id="GO:0019787">
    <property type="term" value="F:ubiquitin-like protein transferase activity"/>
    <property type="evidence" value="ECO:0007669"/>
    <property type="project" value="UniProtKB-ARBA"/>
</dbReference>
<evidence type="ECO:0000256" key="5">
    <source>
        <dbReference type="ARBA" id="ARBA00022786"/>
    </source>
</evidence>
<dbReference type="GO" id="GO:0005694">
    <property type="term" value="C:chromosome"/>
    <property type="evidence" value="ECO:0007669"/>
    <property type="project" value="UniProtKB-ARBA"/>
</dbReference>
<evidence type="ECO:0000256" key="11">
    <source>
        <dbReference type="RuleBase" id="RU362109"/>
    </source>
</evidence>
<dbReference type="CDD" id="cd23798">
    <property type="entry name" value="UBCc_UBE2I"/>
    <property type="match status" value="1"/>
</dbReference>
<dbReference type="GO" id="GO:0032446">
    <property type="term" value="P:protein modification by small protein conjugation"/>
    <property type="evidence" value="ECO:0007669"/>
    <property type="project" value="UniProtKB-ARBA"/>
</dbReference>
<dbReference type="InterPro" id="IPR000608">
    <property type="entry name" value="UBC"/>
</dbReference>
<evidence type="ECO:0000256" key="9">
    <source>
        <dbReference type="ARBA" id="ARBA00044296"/>
    </source>
</evidence>
<feature type="domain" description="UBC core" evidence="12">
    <location>
        <begin position="4"/>
        <end position="157"/>
    </location>
</feature>
<keyword evidence="6 11" id="KW-0067">ATP-binding</keyword>
<protein>
    <recommendedName>
        <fullName evidence="8">SUMO-conjugating enzyme UBC9</fullName>
    </recommendedName>
    <alternativeName>
        <fullName evidence="9">Ubiquitin carrier protein 9</fullName>
    </alternativeName>
</protein>
<keyword evidence="5 11" id="KW-0833">Ubl conjugation pathway</keyword>
<evidence type="ECO:0000256" key="2">
    <source>
        <dbReference type="ARBA" id="ARBA00004718"/>
    </source>
</evidence>
<evidence type="ECO:0000256" key="8">
    <source>
        <dbReference type="ARBA" id="ARBA00039165"/>
    </source>
</evidence>
<keyword evidence="7" id="KW-0539">Nucleus</keyword>
<dbReference type="InterPro" id="IPR023313">
    <property type="entry name" value="UBQ-conjugating_AS"/>
</dbReference>
<keyword evidence="3" id="KW-0808">Transferase</keyword>
<keyword evidence="4 11" id="KW-0547">Nucleotide-binding</keyword>
<keyword evidence="13" id="KW-1185">Reference proteome</keyword>
<dbReference type="SUPFAM" id="SSF54495">
    <property type="entry name" value="UBC-like"/>
    <property type="match status" value="1"/>
</dbReference>
<proteinExistence type="inferred from homology"/>
<dbReference type="GO" id="GO:0005524">
    <property type="term" value="F:ATP binding"/>
    <property type="evidence" value="ECO:0007669"/>
    <property type="project" value="UniProtKB-UniRule"/>
</dbReference>
<dbReference type="AlphaFoldDB" id="A0A914XDF0"/>
<evidence type="ECO:0000313" key="14">
    <source>
        <dbReference type="WBParaSite" id="PSAMB.scaffold770size41600.g8573.t1"/>
    </source>
</evidence>
<dbReference type="FunFam" id="3.10.110.10:FF:000035">
    <property type="entry name" value="SUMO-conjugating enzyme ubc9"/>
    <property type="match status" value="1"/>
</dbReference>
<evidence type="ECO:0000256" key="10">
    <source>
        <dbReference type="PROSITE-ProRule" id="PRU10133"/>
    </source>
</evidence>
<comment type="pathway">
    <text evidence="2">Protein modification; protein sumoylation.</text>
</comment>
<dbReference type="PROSITE" id="PS00183">
    <property type="entry name" value="UBC_1"/>
    <property type="match status" value="1"/>
</dbReference>
<dbReference type="InterPro" id="IPR050113">
    <property type="entry name" value="Ub_conjugating_enzyme"/>
</dbReference>
<dbReference type="PROSITE" id="PS50127">
    <property type="entry name" value="UBC_2"/>
    <property type="match status" value="1"/>
</dbReference>
<evidence type="ECO:0000313" key="13">
    <source>
        <dbReference type="Proteomes" id="UP000887566"/>
    </source>
</evidence>
<dbReference type="PANTHER" id="PTHR24067">
    <property type="entry name" value="UBIQUITIN-CONJUGATING ENZYME E2"/>
    <property type="match status" value="1"/>
</dbReference>
<dbReference type="SMART" id="SM00212">
    <property type="entry name" value="UBCc"/>
    <property type="match status" value="1"/>
</dbReference>
<dbReference type="GO" id="GO:0005634">
    <property type="term" value="C:nucleus"/>
    <property type="evidence" value="ECO:0007669"/>
    <property type="project" value="UniProtKB-SubCell"/>
</dbReference>
<evidence type="ECO:0000256" key="7">
    <source>
        <dbReference type="ARBA" id="ARBA00023242"/>
    </source>
</evidence>
<dbReference type="Gene3D" id="3.10.110.10">
    <property type="entry name" value="Ubiquitin Conjugating Enzyme"/>
    <property type="match status" value="1"/>
</dbReference>
<evidence type="ECO:0000259" key="12">
    <source>
        <dbReference type="PROSITE" id="PS50127"/>
    </source>
</evidence>
<comment type="similarity">
    <text evidence="11">Belongs to the ubiquitin-conjugating enzyme family.</text>
</comment>
<evidence type="ECO:0000256" key="4">
    <source>
        <dbReference type="ARBA" id="ARBA00022741"/>
    </source>
</evidence>
<reference evidence="14" key="1">
    <citation type="submission" date="2022-11" db="UniProtKB">
        <authorList>
            <consortium name="WormBaseParasite"/>
        </authorList>
    </citation>
    <scope>IDENTIFICATION</scope>
</reference>
<dbReference type="WBParaSite" id="PSAMB.scaffold770size41600.g8573.t1">
    <property type="protein sequence ID" value="PSAMB.scaffold770size41600.g8573.t1"/>
    <property type="gene ID" value="PSAMB.scaffold770size41600.g8573"/>
</dbReference>
<organism evidence="13 14">
    <name type="scientific">Plectus sambesii</name>
    <dbReference type="NCBI Taxonomy" id="2011161"/>
    <lineage>
        <taxon>Eukaryota</taxon>
        <taxon>Metazoa</taxon>
        <taxon>Ecdysozoa</taxon>
        <taxon>Nematoda</taxon>
        <taxon>Chromadorea</taxon>
        <taxon>Plectida</taxon>
        <taxon>Plectina</taxon>
        <taxon>Plectoidea</taxon>
        <taxon>Plectidae</taxon>
        <taxon>Plectus</taxon>
    </lineage>
</organism>
<accession>A0A914XDF0</accession>
<feature type="active site" description="Glycyl thioester intermediate" evidence="10">
    <location>
        <position position="93"/>
    </location>
</feature>